<evidence type="ECO:0000256" key="1">
    <source>
        <dbReference type="SAM" id="Phobius"/>
    </source>
</evidence>
<evidence type="ECO:0000259" key="2">
    <source>
        <dbReference type="Pfam" id="PF03703"/>
    </source>
</evidence>
<gene>
    <name evidence="3" type="ORF">HY834_18545</name>
</gene>
<organism evidence="3 4">
    <name type="scientific">Devosia nanyangense</name>
    <dbReference type="NCBI Taxonomy" id="1228055"/>
    <lineage>
        <taxon>Bacteria</taxon>
        <taxon>Pseudomonadati</taxon>
        <taxon>Pseudomonadota</taxon>
        <taxon>Alphaproteobacteria</taxon>
        <taxon>Hyphomicrobiales</taxon>
        <taxon>Devosiaceae</taxon>
        <taxon>Devosia</taxon>
    </lineage>
</organism>
<protein>
    <submittedName>
        <fullName evidence="3">PH domain-containing protein</fullName>
    </submittedName>
</protein>
<keyword evidence="1" id="KW-1133">Transmembrane helix</keyword>
<feature type="transmembrane region" description="Helical" evidence="1">
    <location>
        <begin position="22"/>
        <end position="43"/>
    </location>
</feature>
<dbReference type="EMBL" id="JACRAF010000061">
    <property type="protein sequence ID" value="MBI4923742.1"/>
    <property type="molecule type" value="Genomic_DNA"/>
</dbReference>
<reference evidence="3" key="1">
    <citation type="submission" date="2020-07" db="EMBL/GenBank/DDBJ databases">
        <title>Huge and variable diversity of episymbiotic CPR bacteria and DPANN archaea in groundwater ecosystems.</title>
        <authorList>
            <person name="He C.Y."/>
            <person name="Keren R."/>
            <person name="Whittaker M."/>
            <person name="Farag I.F."/>
            <person name="Doudna J."/>
            <person name="Cate J.H.D."/>
            <person name="Banfield J.F."/>
        </authorList>
    </citation>
    <scope>NUCLEOTIDE SEQUENCE</scope>
    <source>
        <strain evidence="3">NC_groundwater_1586_Pr3_B-0.1um_66_15</strain>
    </source>
</reference>
<keyword evidence="1" id="KW-0472">Membrane</keyword>
<proteinExistence type="predicted"/>
<sequence length="151" mass="16674">MSYVQTVIKPDERILATGHMHWIVYARGTVVMILALACLLAAVPDGIAILLRVVGGLLAVIALVLLFQAWFAKWTTEIAVTNLRVIQKRGFIRRITGEMNMDKVESVIVDQTLFGRIFDYGSIVVRGTGSGIEGLHFIAKPIELRSAIVVR</sequence>
<dbReference type="Pfam" id="PF03703">
    <property type="entry name" value="bPH_2"/>
    <property type="match status" value="1"/>
</dbReference>
<dbReference type="PANTHER" id="PTHR37938:SF1">
    <property type="entry name" value="BLL0215 PROTEIN"/>
    <property type="match status" value="1"/>
</dbReference>
<feature type="domain" description="YdbS-like PH" evidence="2">
    <location>
        <begin position="75"/>
        <end position="131"/>
    </location>
</feature>
<name>A0A933L641_9HYPH</name>
<comment type="caution">
    <text evidence="3">The sequence shown here is derived from an EMBL/GenBank/DDBJ whole genome shotgun (WGS) entry which is preliminary data.</text>
</comment>
<dbReference type="Proteomes" id="UP000782610">
    <property type="component" value="Unassembled WGS sequence"/>
</dbReference>
<accession>A0A933L641</accession>
<dbReference type="InterPro" id="IPR005182">
    <property type="entry name" value="YdbS-like_PH"/>
</dbReference>
<keyword evidence="1" id="KW-0812">Transmembrane</keyword>
<dbReference type="PANTHER" id="PTHR37938">
    <property type="entry name" value="BLL0215 PROTEIN"/>
    <property type="match status" value="1"/>
</dbReference>
<evidence type="ECO:0000313" key="3">
    <source>
        <dbReference type="EMBL" id="MBI4923742.1"/>
    </source>
</evidence>
<feature type="transmembrane region" description="Helical" evidence="1">
    <location>
        <begin position="49"/>
        <end position="71"/>
    </location>
</feature>
<evidence type="ECO:0000313" key="4">
    <source>
        <dbReference type="Proteomes" id="UP000782610"/>
    </source>
</evidence>
<dbReference type="AlphaFoldDB" id="A0A933L641"/>